<dbReference type="RefSeq" id="WP_173414026.1">
    <property type="nucleotide sequence ID" value="NZ_CP054139.1"/>
</dbReference>
<dbReference type="Proteomes" id="UP000505355">
    <property type="component" value="Chromosome"/>
</dbReference>
<evidence type="ECO:0000313" key="2">
    <source>
        <dbReference type="Proteomes" id="UP000505355"/>
    </source>
</evidence>
<organism evidence="1 2">
    <name type="scientific">Mucilaginibacter mali</name>
    <dbReference type="NCBI Taxonomy" id="2740462"/>
    <lineage>
        <taxon>Bacteria</taxon>
        <taxon>Pseudomonadati</taxon>
        <taxon>Bacteroidota</taxon>
        <taxon>Sphingobacteriia</taxon>
        <taxon>Sphingobacteriales</taxon>
        <taxon>Sphingobacteriaceae</taxon>
        <taxon>Mucilaginibacter</taxon>
    </lineage>
</organism>
<gene>
    <name evidence="1" type="ORF">HQ865_06030</name>
</gene>
<sequence>MSTLNYPLNNAQVELMKILDRNLSENDIKDLKELLSRFFADKAIKAADKIWDEKGMTDNDMDRLLNG</sequence>
<keyword evidence="2" id="KW-1185">Reference proteome</keyword>
<accession>A0A7D4QDZ3</accession>
<dbReference type="EMBL" id="CP054139">
    <property type="protein sequence ID" value="QKJ29332.1"/>
    <property type="molecule type" value="Genomic_DNA"/>
</dbReference>
<reference evidence="1 2" key="1">
    <citation type="submission" date="2020-05" db="EMBL/GenBank/DDBJ databases">
        <title>Mucilaginibacter mali sp. nov.</title>
        <authorList>
            <person name="Kim H.S."/>
            <person name="Lee K.C."/>
            <person name="Suh M.K."/>
            <person name="Kim J.-S."/>
            <person name="Han K.-I."/>
            <person name="Eom M.K."/>
            <person name="Shin Y.K."/>
            <person name="Lee J.-S."/>
        </authorList>
    </citation>
    <scope>NUCLEOTIDE SEQUENCE [LARGE SCALE GENOMIC DNA]</scope>
    <source>
        <strain evidence="1 2">G2-14</strain>
    </source>
</reference>
<proteinExistence type="predicted"/>
<dbReference type="KEGG" id="mmab:HQ865_06030"/>
<dbReference type="AlphaFoldDB" id="A0A7D4QDZ3"/>
<name>A0A7D4QDZ3_9SPHI</name>
<evidence type="ECO:0000313" key="1">
    <source>
        <dbReference type="EMBL" id="QKJ29332.1"/>
    </source>
</evidence>
<protein>
    <submittedName>
        <fullName evidence="1">Uncharacterized protein</fullName>
    </submittedName>
</protein>